<feature type="transmembrane region" description="Helical" evidence="10">
    <location>
        <begin position="197"/>
        <end position="215"/>
    </location>
</feature>
<evidence type="ECO:0000256" key="10">
    <source>
        <dbReference type="SAM" id="Phobius"/>
    </source>
</evidence>
<feature type="transmembrane region" description="Helical" evidence="10">
    <location>
        <begin position="34"/>
        <end position="58"/>
    </location>
</feature>
<sequence>MSRPRKPARPRRDDVPMPPVGLRTGRWRAAGVPWFAPFTGIAATMSVLALVMAGPGLTDTADRILAEADWTRPHTWAALLLRLGASGLGFLPVGLAAYLAYGIAGRPALVPGLLGGMAATGVQGGVLTGLLAGLVAGGATLVLAKIPLPAAPRGVAPAVLVPLAASLVTAALVIALVGEQLTALTGWLHSKLVWLEFNHLVLTGALLGLMVCCDLGGAIGKAAVAFGIAGVSGVDPAKFNPTDMTMMAAVVAAGMVPALGLSLATLVRGKLFTPAERAYGKAAWLFGAACVPEGAVPFALADPLRVLTAGMAGGAVTGALTMTFDATITVPYGGVLAAADIGRLPLFLLAVTAGTLVTAATAVALKSLAALPVTPAPTIRRKTAAAGGPKAV</sequence>
<dbReference type="PANTHER" id="PTHR30505">
    <property type="entry name" value="FRUCTOSE-LIKE PERMEASE"/>
    <property type="match status" value="1"/>
</dbReference>
<evidence type="ECO:0000256" key="7">
    <source>
        <dbReference type="ARBA" id="ARBA00022989"/>
    </source>
</evidence>
<keyword evidence="8 10" id="KW-0472">Membrane</keyword>
<proteinExistence type="predicted"/>
<dbReference type="InterPro" id="IPR050864">
    <property type="entry name" value="Bacterial_PTS_Sugar_Transport"/>
</dbReference>
<feature type="transmembrane region" description="Helical" evidence="10">
    <location>
        <begin position="344"/>
        <end position="365"/>
    </location>
</feature>
<feature type="transmembrane region" description="Helical" evidence="10">
    <location>
        <begin position="245"/>
        <end position="267"/>
    </location>
</feature>
<dbReference type="Proteomes" id="UP001631957">
    <property type="component" value="Unassembled WGS sequence"/>
</dbReference>
<evidence type="ECO:0000256" key="1">
    <source>
        <dbReference type="ARBA" id="ARBA00004429"/>
    </source>
</evidence>
<gene>
    <name evidence="12" type="ORF">ACKI18_06660</name>
</gene>
<evidence type="ECO:0000313" key="12">
    <source>
        <dbReference type="EMBL" id="MFM9608388.1"/>
    </source>
</evidence>
<evidence type="ECO:0000256" key="3">
    <source>
        <dbReference type="ARBA" id="ARBA00022475"/>
    </source>
</evidence>
<name>A0ABW9HLQ3_9ACTN</name>
<feature type="transmembrane region" description="Helical" evidence="10">
    <location>
        <begin position="155"/>
        <end position="177"/>
    </location>
</feature>
<protein>
    <submittedName>
        <fullName evidence="12">Fructose-specific PTS transporter subunit EIIC</fullName>
    </submittedName>
</protein>
<evidence type="ECO:0000256" key="9">
    <source>
        <dbReference type="SAM" id="MobiDB-lite"/>
    </source>
</evidence>
<dbReference type="EMBL" id="JBJVNI010000003">
    <property type="protein sequence ID" value="MFM9608388.1"/>
    <property type="molecule type" value="Genomic_DNA"/>
</dbReference>
<dbReference type="NCBIfam" id="TIGR01427">
    <property type="entry name" value="PTS_IIC_fructo"/>
    <property type="match status" value="1"/>
</dbReference>
<comment type="caution">
    <text evidence="12">The sequence shown here is derived from an EMBL/GenBank/DDBJ whole genome shotgun (WGS) entry which is preliminary data.</text>
</comment>
<keyword evidence="4" id="KW-0762">Sugar transport</keyword>
<dbReference type="RefSeq" id="WP_409120734.1">
    <property type="nucleotide sequence ID" value="NZ_JBJVNI010000003.1"/>
</dbReference>
<evidence type="ECO:0000256" key="8">
    <source>
        <dbReference type="ARBA" id="ARBA00023136"/>
    </source>
</evidence>
<feature type="domain" description="PTS EIIC type-2" evidence="11">
    <location>
        <begin position="24"/>
        <end position="375"/>
    </location>
</feature>
<evidence type="ECO:0000313" key="13">
    <source>
        <dbReference type="Proteomes" id="UP001631957"/>
    </source>
</evidence>
<accession>A0ABW9HLQ3</accession>
<evidence type="ECO:0000256" key="6">
    <source>
        <dbReference type="ARBA" id="ARBA00022692"/>
    </source>
</evidence>
<evidence type="ECO:0000256" key="2">
    <source>
        <dbReference type="ARBA" id="ARBA00022448"/>
    </source>
</evidence>
<feature type="transmembrane region" description="Helical" evidence="10">
    <location>
        <begin position="306"/>
        <end position="332"/>
    </location>
</feature>
<keyword evidence="13" id="KW-1185">Reference proteome</keyword>
<dbReference type="InterPro" id="IPR006327">
    <property type="entry name" value="PTS_IIC_fruc"/>
</dbReference>
<evidence type="ECO:0000256" key="5">
    <source>
        <dbReference type="ARBA" id="ARBA00022683"/>
    </source>
</evidence>
<comment type="subcellular location">
    <subcellularLocation>
        <location evidence="1">Cell inner membrane</location>
        <topology evidence="1">Multi-pass membrane protein</topology>
    </subcellularLocation>
</comment>
<keyword evidence="2" id="KW-0813">Transport</keyword>
<dbReference type="PROSITE" id="PS51104">
    <property type="entry name" value="PTS_EIIC_TYPE_2"/>
    <property type="match status" value="1"/>
</dbReference>
<feature type="region of interest" description="Disordered" evidence="9">
    <location>
        <begin position="1"/>
        <end position="20"/>
    </location>
</feature>
<keyword evidence="5" id="KW-0598">Phosphotransferase system</keyword>
<evidence type="ECO:0000256" key="4">
    <source>
        <dbReference type="ARBA" id="ARBA00022597"/>
    </source>
</evidence>
<keyword evidence="7 10" id="KW-1133">Transmembrane helix</keyword>
<keyword evidence="3" id="KW-1003">Cell membrane</keyword>
<feature type="transmembrane region" description="Helical" evidence="10">
    <location>
        <begin position="121"/>
        <end position="143"/>
    </location>
</feature>
<keyword evidence="6 10" id="KW-0812">Transmembrane</keyword>
<feature type="transmembrane region" description="Helical" evidence="10">
    <location>
        <begin position="79"/>
        <end position="101"/>
    </location>
</feature>
<reference evidence="12 13" key="1">
    <citation type="submission" date="2024-12" db="EMBL/GenBank/DDBJ databases">
        <title>Forecasting of Potato common scab and diversities of Pathogenic streptomyces spp. in china.</title>
        <authorList>
            <person name="Handique U."/>
            <person name="Wu J."/>
        </authorList>
    </citation>
    <scope>NUCLEOTIDE SEQUENCE [LARGE SCALE GENOMIC DNA]</scope>
    <source>
        <strain evidence="12 13">ZRIMU1530</strain>
    </source>
</reference>
<feature type="transmembrane region" description="Helical" evidence="10">
    <location>
        <begin position="279"/>
        <end position="300"/>
    </location>
</feature>
<organism evidence="12 13">
    <name type="scientific">Streptomyces niveiscabiei</name>
    <dbReference type="NCBI Taxonomy" id="164115"/>
    <lineage>
        <taxon>Bacteria</taxon>
        <taxon>Bacillati</taxon>
        <taxon>Actinomycetota</taxon>
        <taxon>Actinomycetes</taxon>
        <taxon>Kitasatosporales</taxon>
        <taxon>Streptomycetaceae</taxon>
        <taxon>Streptomyces</taxon>
    </lineage>
</organism>
<dbReference type="PANTHER" id="PTHR30505:SF0">
    <property type="entry name" value="FRUCTOSE-LIKE PTS SYSTEM EIIBC COMPONENT-RELATED"/>
    <property type="match status" value="1"/>
</dbReference>
<evidence type="ECO:0000259" key="11">
    <source>
        <dbReference type="PROSITE" id="PS51104"/>
    </source>
</evidence>
<dbReference type="InterPro" id="IPR013014">
    <property type="entry name" value="PTS_EIIC_2"/>
</dbReference>